<feature type="domain" description="HTH cro/C1-type" evidence="3">
    <location>
        <begin position="86"/>
        <end position="140"/>
    </location>
</feature>
<name>E6VD54_RHOPX</name>
<dbReference type="Pfam" id="PF06114">
    <property type="entry name" value="Peptidase_M78"/>
    <property type="match status" value="1"/>
</dbReference>
<dbReference type="EMBL" id="CP002418">
    <property type="protein sequence ID" value="ADU46237.1"/>
    <property type="molecule type" value="Genomic_DNA"/>
</dbReference>
<dbReference type="PANTHER" id="PTHR43236">
    <property type="entry name" value="ANTITOXIN HIGA1"/>
    <property type="match status" value="1"/>
</dbReference>
<dbReference type="PANTHER" id="PTHR43236:SF1">
    <property type="entry name" value="BLL7220 PROTEIN"/>
    <property type="match status" value="1"/>
</dbReference>
<dbReference type="eggNOG" id="COG2856">
    <property type="taxonomic scope" value="Bacteria"/>
</dbReference>
<dbReference type="InterPro" id="IPR052345">
    <property type="entry name" value="Rad_response_metalloprotease"/>
</dbReference>
<gene>
    <name evidence="4" type="ordered locus">Rpdx1_4690</name>
</gene>
<dbReference type="OrthoDB" id="9796786at2"/>
<evidence type="ECO:0000313" key="4">
    <source>
        <dbReference type="EMBL" id="ADU46237.1"/>
    </source>
</evidence>
<dbReference type="Pfam" id="PF01381">
    <property type="entry name" value="HTH_3"/>
    <property type="match status" value="1"/>
</dbReference>
<protein>
    <submittedName>
        <fullName evidence="4">Helix-turn-helix domain protein</fullName>
    </submittedName>
</protein>
<dbReference type="Proteomes" id="UP000001402">
    <property type="component" value="Chromosome"/>
</dbReference>
<evidence type="ECO:0000259" key="3">
    <source>
        <dbReference type="PROSITE" id="PS50943"/>
    </source>
</evidence>
<dbReference type="Gene3D" id="1.10.10.2910">
    <property type="match status" value="1"/>
</dbReference>
<proteinExistence type="inferred from homology"/>
<evidence type="ECO:0000256" key="2">
    <source>
        <dbReference type="SAM" id="Coils"/>
    </source>
</evidence>
<dbReference type="GO" id="GO:0003677">
    <property type="term" value="F:DNA binding"/>
    <property type="evidence" value="ECO:0007669"/>
    <property type="project" value="InterPro"/>
</dbReference>
<comment type="similarity">
    <text evidence="1">Belongs to the short-chain fatty acyl-CoA assimilation regulator (ScfR) family.</text>
</comment>
<dbReference type="SUPFAM" id="SSF47413">
    <property type="entry name" value="lambda repressor-like DNA-binding domains"/>
    <property type="match status" value="1"/>
</dbReference>
<accession>E6VD54</accession>
<dbReference type="Gene3D" id="1.10.260.40">
    <property type="entry name" value="lambda repressor-like DNA-binding domains"/>
    <property type="match status" value="1"/>
</dbReference>
<dbReference type="InterPro" id="IPR010982">
    <property type="entry name" value="Lambda_DNA-bd_dom_sf"/>
</dbReference>
<evidence type="ECO:0000313" key="5">
    <source>
        <dbReference type="Proteomes" id="UP000001402"/>
    </source>
</evidence>
<dbReference type="SMART" id="SM00530">
    <property type="entry name" value="HTH_XRE"/>
    <property type="match status" value="1"/>
</dbReference>
<dbReference type="InterPro" id="IPR001387">
    <property type="entry name" value="Cro/C1-type_HTH"/>
</dbReference>
<keyword evidence="2" id="KW-0175">Coiled coil</keyword>
<dbReference type="InterPro" id="IPR010359">
    <property type="entry name" value="IrrE_HExxH"/>
</dbReference>
<sequence length="420" mass="47717">MILNQRSLRVAKSRLQLLLKQLSDSSFNDLKSQLAIDVKDARRRALEEEARRLESEIDAFEKLRSQSEALSDASETNILGLLPIIARIAKGLSQKQLADLLEMKEQQIQRYEKEKYAGISLSRYQDILSVLDIQLTPDWKAPSAAEQFSSLLSDLKPDLVREVRNRGWLDSYDPSSSQPSPDVFRRYLSEADNLVRSPIFHRQTASPNRLGDQAAVSLWHARVLHQSQLKTRGAGKFNIAEMRWIPELVSLSVHDDGPKRALELLRDRGIVAVIEPHLPRTNLDGAAMLLSDSTPVVALTLRYDRLDYFWFTLLHELGHVFLHFNNGLSEGFLDDLDETEGDKRETEANNFARSALISDEAWNSSPARFSKAIEPIRMFASSQKIHVAIVAGRIRKERKNYSLFSKYVGQGQVRSQLLKS</sequence>
<dbReference type="HOGENOM" id="CLU_053675_0_0_5"/>
<evidence type="ECO:0000256" key="1">
    <source>
        <dbReference type="ARBA" id="ARBA00007227"/>
    </source>
</evidence>
<dbReference type="KEGG" id="rpx:Rpdx1_4690"/>
<dbReference type="CDD" id="cd00093">
    <property type="entry name" value="HTH_XRE"/>
    <property type="match status" value="1"/>
</dbReference>
<dbReference type="PROSITE" id="PS50943">
    <property type="entry name" value="HTH_CROC1"/>
    <property type="match status" value="1"/>
</dbReference>
<dbReference type="STRING" id="652103.Rpdx1_4690"/>
<dbReference type="eggNOG" id="COG1476">
    <property type="taxonomic scope" value="Bacteria"/>
</dbReference>
<dbReference type="BioCyc" id="RPAL652103:RPDX1_RS25385-MONOMER"/>
<organism evidence="4 5">
    <name type="scientific">Rhodopseudomonas palustris (strain DX-1)</name>
    <dbReference type="NCBI Taxonomy" id="652103"/>
    <lineage>
        <taxon>Bacteria</taxon>
        <taxon>Pseudomonadati</taxon>
        <taxon>Pseudomonadota</taxon>
        <taxon>Alphaproteobacteria</taxon>
        <taxon>Hyphomicrobiales</taxon>
        <taxon>Nitrobacteraceae</taxon>
        <taxon>Rhodopseudomonas</taxon>
    </lineage>
</organism>
<dbReference type="AlphaFoldDB" id="E6VD54"/>
<reference evidence="4" key="1">
    <citation type="submission" date="2010-12" db="EMBL/GenBank/DDBJ databases">
        <title>Complete sequence of Rhodopseudomonas palustris DX-1.</title>
        <authorList>
            <consortium name="US DOE Joint Genome Institute"/>
            <person name="Lucas S."/>
            <person name="Copeland A."/>
            <person name="Lapidus A."/>
            <person name="Cheng J.-F."/>
            <person name="Goodwin L."/>
            <person name="Pitluck S."/>
            <person name="Misra M."/>
            <person name="Chertkov O."/>
            <person name="Detter J.C."/>
            <person name="Han C."/>
            <person name="Tapia R."/>
            <person name="Land M."/>
            <person name="Hauser L."/>
            <person name="Kyrpides N."/>
            <person name="Ivanova N."/>
            <person name="Ovchinnikova G."/>
            <person name="Logan B."/>
            <person name="Oda Y."/>
            <person name="Harwood C."/>
            <person name="Woyke T."/>
        </authorList>
    </citation>
    <scope>NUCLEOTIDE SEQUENCE [LARGE SCALE GENOMIC DNA]</scope>
    <source>
        <strain evidence="4">DX-1</strain>
    </source>
</reference>
<feature type="coiled-coil region" evidence="2">
    <location>
        <begin position="36"/>
        <end position="70"/>
    </location>
</feature>